<reference evidence="1 2" key="1">
    <citation type="submission" date="2020-09" db="EMBL/GenBank/DDBJ databases">
        <authorList>
            <person name="Courtine D."/>
        </authorList>
    </citation>
    <scope>NUCLEOTIDE SEQUENCE [LARGE SCALE GENOMIC DNA]</scope>
    <source>
        <strain evidence="1 2">IRI35c</strain>
    </source>
</reference>
<sequence>MGTNKTAALFTTLLLLVLALPVASPTVIVTAPQPPIVIVGNPPEGSVVAPYTEYTIYFLVADDYGVTTGPGKIEAYYRINDGEWKEAYLRTTAENPVVASLRARFYGESQNFYVFYRRFTIPGLPAGSRVEFKIKVTDVENHVSFSPVYTYYVVNPEGPRVLIVDPSVEALAFERSFDWVTAQVNASRAFYHYNLSDFEAVLRSLNRGAGQFLVEHHWEFLARDYNISIVSPDELPEALEKFQPQVVVLSNLWVPDWGLDSEEMNALEDYLRSTHAGLIVTAGTLLDSTNPQHIGSPGNVSVASMLRMEHLQLAMAIKDALNMSDVPVMTMNVNTGYPLVFMKQGPFDGGQVSLNVSTVVGWQCLLSETQLGIAKRSLAKFANENGLRLRQAEGAVEGLTGQKFNFSAAVSLLLPEVLTGVSVSDSGVAFEHNGTVMELSFERKFLERMRLLHAVGGRYPVLLARTSDYSGAILASDGDYRATYVSFELEAGGKDEFNVLKGLINWSISYAEPEKPEVILLANDIDWSIKGRLLASQLEALGFSVKRVTADEFDSHKGAEVVVILGGPDAYGGVGAYVRQVLSTEEQNAVRTGKAGMFIRTGVWRSGQVVIVLAGDDRWGTGDKITAYMEGVDFDYAEMLTGVAASIS</sequence>
<dbReference type="EMBL" id="LR881183">
    <property type="protein sequence ID" value="CAD5245041.1"/>
    <property type="molecule type" value="Genomic_DNA"/>
</dbReference>
<organism evidence="1 2">
    <name type="scientific">Thermococcus camini</name>
    <dbReference type="NCBI Taxonomy" id="2016373"/>
    <lineage>
        <taxon>Archaea</taxon>
        <taxon>Methanobacteriati</taxon>
        <taxon>Methanobacteriota</taxon>
        <taxon>Thermococci</taxon>
        <taxon>Thermococcales</taxon>
        <taxon>Thermococcaceae</taxon>
        <taxon>Thermococcus</taxon>
    </lineage>
</organism>
<evidence type="ECO:0008006" key="3">
    <source>
        <dbReference type="Google" id="ProtNLM"/>
    </source>
</evidence>
<proteinExistence type="predicted"/>
<evidence type="ECO:0000313" key="2">
    <source>
        <dbReference type="Proteomes" id="UP000516304"/>
    </source>
</evidence>
<evidence type="ECO:0000313" key="1">
    <source>
        <dbReference type="EMBL" id="CAD5245041.1"/>
    </source>
</evidence>
<dbReference type="GeneID" id="58919636"/>
<name>A0A7G2DD03_9EURY</name>
<dbReference type="Proteomes" id="UP000516304">
    <property type="component" value="Chromosome TIRI35C"/>
</dbReference>
<gene>
    <name evidence="1" type="ORF">TIRI35C_1887</name>
</gene>
<accession>A0A7G2DD03</accession>
<dbReference type="AlphaFoldDB" id="A0A7G2DD03"/>
<protein>
    <recommendedName>
        <fullName evidence="3">S-layer protein C-terminal domain-containing protein</fullName>
    </recommendedName>
</protein>
<dbReference type="KEGG" id="tcq:TIRI35C_1887"/>
<keyword evidence="2" id="KW-1185">Reference proteome</keyword>
<dbReference type="RefSeq" id="WP_246454744.1">
    <property type="nucleotide sequence ID" value="NZ_LR881183.1"/>
</dbReference>